<gene>
    <name evidence="1" type="ORF">DFP94_104241</name>
</gene>
<dbReference type="RefSeq" id="WP_114497031.1">
    <property type="nucleotide sequence ID" value="NZ_QPJW01000004.1"/>
</dbReference>
<dbReference type="AlphaFoldDB" id="A0A369BGU7"/>
<keyword evidence="2" id="KW-1185">Reference proteome</keyword>
<proteinExistence type="predicted"/>
<accession>A0A369BGU7</accession>
<name>A0A369BGU7_9BACL</name>
<evidence type="ECO:0000313" key="2">
    <source>
        <dbReference type="Proteomes" id="UP000253090"/>
    </source>
</evidence>
<sequence length="128" mass="14251">MKYIHKVGTAAGTFTPFLVGKEEVILTSVSLMSISPGDRLELRLDVGWEKPIQWESGEIELRIRKDAADGPVIYWKLETCIEKGYTMEKTADTGVYPVQHYYLTACSCDSRAIISGPYSLQGSVYPLA</sequence>
<organism evidence="1 2">
    <name type="scientific">Fontibacillus phaseoli</name>
    <dbReference type="NCBI Taxonomy" id="1416533"/>
    <lineage>
        <taxon>Bacteria</taxon>
        <taxon>Bacillati</taxon>
        <taxon>Bacillota</taxon>
        <taxon>Bacilli</taxon>
        <taxon>Bacillales</taxon>
        <taxon>Paenibacillaceae</taxon>
        <taxon>Fontibacillus</taxon>
    </lineage>
</organism>
<dbReference type="OrthoDB" id="2606646at2"/>
<dbReference type="EMBL" id="QPJW01000004">
    <property type="protein sequence ID" value="RCX19786.1"/>
    <property type="molecule type" value="Genomic_DNA"/>
</dbReference>
<evidence type="ECO:0000313" key="1">
    <source>
        <dbReference type="EMBL" id="RCX19786.1"/>
    </source>
</evidence>
<protein>
    <submittedName>
        <fullName evidence="1">Uncharacterized protein</fullName>
    </submittedName>
</protein>
<comment type="caution">
    <text evidence="1">The sequence shown here is derived from an EMBL/GenBank/DDBJ whole genome shotgun (WGS) entry which is preliminary data.</text>
</comment>
<dbReference type="Proteomes" id="UP000253090">
    <property type="component" value="Unassembled WGS sequence"/>
</dbReference>
<reference evidence="1 2" key="1">
    <citation type="submission" date="2018-07" db="EMBL/GenBank/DDBJ databases">
        <title>Genomic Encyclopedia of Type Strains, Phase III (KMG-III): the genomes of soil and plant-associated and newly described type strains.</title>
        <authorList>
            <person name="Whitman W."/>
        </authorList>
    </citation>
    <scope>NUCLEOTIDE SEQUENCE [LARGE SCALE GENOMIC DNA]</scope>
    <source>
        <strain evidence="1 2">CECT 8333</strain>
    </source>
</reference>